<evidence type="ECO:0000256" key="1">
    <source>
        <dbReference type="SAM" id="MobiDB-lite"/>
    </source>
</evidence>
<gene>
    <name evidence="2" type="ORF">BGW38_010766</name>
</gene>
<protein>
    <submittedName>
        <fullName evidence="2">Uncharacterized protein</fullName>
    </submittedName>
</protein>
<evidence type="ECO:0000313" key="2">
    <source>
        <dbReference type="EMBL" id="KAF9582779.1"/>
    </source>
</evidence>
<feature type="compositionally biased region" description="Basic and acidic residues" evidence="1">
    <location>
        <begin position="1"/>
        <end position="11"/>
    </location>
</feature>
<accession>A0A9P6FWH6</accession>
<reference evidence="2" key="1">
    <citation type="journal article" date="2020" name="Fungal Divers.">
        <title>Resolving the Mortierellaceae phylogeny through synthesis of multi-gene phylogenetics and phylogenomics.</title>
        <authorList>
            <person name="Vandepol N."/>
            <person name="Liber J."/>
            <person name="Desiro A."/>
            <person name="Na H."/>
            <person name="Kennedy M."/>
            <person name="Barry K."/>
            <person name="Grigoriev I.V."/>
            <person name="Miller A.N."/>
            <person name="O'Donnell K."/>
            <person name="Stajich J.E."/>
            <person name="Bonito G."/>
        </authorList>
    </citation>
    <scope>NUCLEOTIDE SEQUENCE</scope>
    <source>
        <strain evidence="2">KOD1015</strain>
    </source>
</reference>
<dbReference type="AlphaFoldDB" id="A0A9P6FWH6"/>
<sequence length="145" mass="15469">MPPAPARDHNQKSQPMSISHLCQQGGEQDLDHDPLDLNDPSQPPSSAPEHHHHSHSSDDEFEELEDSRFPTSTRNRSSASGQLDAAEQLAAEALGDMANGAGTQASEDSAAAPSAPFISRMSSLPLVTSALKAYETTKQNSNLVK</sequence>
<organism evidence="2 3">
    <name type="scientific">Lunasporangiospora selenospora</name>
    <dbReference type="NCBI Taxonomy" id="979761"/>
    <lineage>
        <taxon>Eukaryota</taxon>
        <taxon>Fungi</taxon>
        <taxon>Fungi incertae sedis</taxon>
        <taxon>Mucoromycota</taxon>
        <taxon>Mortierellomycotina</taxon>
        <taxon>Mortierellomycetes</taxon>
        <taxon>Mortierellales</taxon>
        <taxon>Mortierellaceae</taxon>
        <taxon>Lunasporangiospora</taxon>
    </lineage>
</organism>
<feature type="compositionally biased region" description="Polar residues" evidence="1">
    <location>
        <begin position="69"/>
        <end position="80"/>
    </location>
</feature>
<feature type="region of interest" description="Disordered" evidence="1">
    <location>
        <begin position="1"/>
        <end position="113"/>
    </location>
</feature>
<comment type="caution">
    <text evidence="2">The sequence shown here is derived from an EMBL/GenBank/DDBJ whole genome shotgun (WGS) entry which is preliminary data.</text>
</comment>
<dbReference type="Proteomes" id="UP000780801">
    <property type="component" value="Unassembled WGS sequence"/>
</dbReference>
<feature type="non-terminal residue" evidence="2">
    <location>
        <position position="145"/>
    </location>
</feature>
<proteinExistence type="predicted"/>
<feature type="compositionally biased region" description="Low complexity" evidence="1">
    <location>
        <begin position="81"/>
        <end position="96"/>
    </location>
</feature>
<name>A0A9P6FWH6_9FUNG</name>
<keyword evidence="3" id="KW-1185">Reference proteome</keyword>
<feature type="compositionally biased region" description="Polar residues" evidence="1">
    <location>
        <begin position="12"/>
        <end position="26"/>
    </location>
</feature>
<evidence type="ECO:0000313" key="3">
    <source>
        <dbReference type="Proteomes" id="UP000780801"/>
    </source>
</evidence>
<dbReference type="EMBL" id="JAABOA010000928">
    <property type="protein sequence ID" value="KAF9582779.1"/>
    <property type="molecule type" value="Genomic_DNA"/>
</dbReference>